<sequence length="399" mass="44254">MQVYVTGYVNSPGLYDGLSSDSIIYFLCAAGGVNLQEGSFRDIDIVRAGKEIRQVDLYDFLLKGNISTFQLHQGDTIVVKPQKYMVSVAGDVKNPYQYELTTHNIPLTSLIKLANVEPTATYVRIQRNQGMKPTFIYQKIKQEAPVYIQAGDRVTFVADKEVQQTIVTVTGQVKGPHQYVVKQGTTLADFIKTLQLAPDANIENVQLFRESVARQQKEALNASLSRLKRQTMTGDSLTGDDAKIQATRSELIMKFVQEAKEIETKGQVVIGEPSHWERVRLENNDVINIPAKTNVVTVSGDVVNSISLTINPNYRLIDYINAAGGFQKTANTGEFLLMRQNGQVQLIKNNSHQNSRIPLEGGDQLVVLPKETESGIKVTGMMSSILYQLAIAARVAMQI</sequence>
<dbReference type="InterPro" id="IPR049712">
    <property type="entry name" value="Poly_export"/>
</dbReference>
<dbReference type="EMBL" id="CP004006">
    <property type="protein sequence ID" value="AHE65622.1"/>
    <property type="molecule type" value="Genomic_DNA"/>
</dbReference>
<dbReference type="STRING" id="1268635.Loa_00031"/>
<feature type="domain" description="Soluble ligand binding" evidence="1">
    <location>
        <begin position="295"/>
        <end position="346"/>
    </location>
</feature>
<feature type="domain" description="Soluble ligand binding" evidence="1">
    <location>
        <begin position="166"/>
        <end position="192"/>
    </location>
</feature>
<gene>
    <name evidence="2" type="ORF">Loa_00031</name>
</gene>
<dbReference type="KEGG" id="lok:Loa_00031"/>
<dbReference type="Pfam" id="PF10531">
    <property type="entry name" value="SLBB"/>
    <property type="match status" value="3"/>
</dbReference>
<dbReference type="eggNOG" id="COG1596">
    <property type="taxonomic scope" value="Bacteria"/>
</dbReference>
<dbReference type="PANTHER" id="PTHR33619:SF3">
    <property type="entry name" value="POLYSACCHARIDE EXPORT PROTEIN GFCE-RELATED"/>
    <property type="match status" value="1"/>
</dbReference>
<accession>W0BAH2</accession>
<dbReference type="GO" id="GO:0015159">
    <property type="term" value="F:polysaccharide transmembrane transporter activity"/>
    <property type="evidence" value="ECO:0007669"/>
    <property type="project" value="InterPro"/>
</dbReference>
<dbReference type="Proteomes" id="UP000018838">
    <property type="component" value="Chromosome"/>
</dbReference>
<name>W0BAH2_9GAMM</name>
<reference evidence="2 3" key="1">
    <citation type="journal article" date="2013" name="Int. J. Med. Microbiol.">
        <title>Legionella oakridgensis ATCC 33761 genome sequence and phenotypic characterization reveals its replication capacity in amoebae.</title>
        <authorList>
            <person name="Brzuszkiewicz E."/>
            <person name="Schulz T."/>
            <person name="Rydzewski K."/>
            <person name="Daniel R."/>
            <person name="Gillmaier N."/>
            <person name="Dittmann C."/>
            <person name="Holland G."/>
            <person name="Schunder E."/>
            <person name="Lautner M."/>
            <person name="Eisenreich W."/>
            <person name="Luck C."/>
            <person name="Heuner K."/>
        </authorList>
    </citation>
    <scope>NUCLEOTIDE SEQUENCE [LARGE SCALE GENOMIC DNA]</scope>
    <source>
        <strain>OR-10</strain>
        <strain evidence="3">ATCC 33761</strain>
    </source>
</reference>
<dbReference type="Gene3D" id="3.10.560.10">
    <property type="entry name" value="Outer membrane lipoprotein wza domain like"/>
    <property type="match status" value="3"/>
</dbReference>
<proteinExistence type="predicted"/>
<keyword evidence="3" id="KW-1185">Reference proteome</keyword>
<dbReference type="AlphaFoldDB" id="W0BAH2"/>
<feature type="domain" description="Soluble ligand binding" evidence="1">
    <location>
        <begin position="3"/>
        <end position="52"/>
    </location>
</feature>
<evidence type="ECO:0000313" key="3">
    <source>
        <dbReference type="Proteomes" id="UP000018838"/>
    </source>
</evidence>
<evidence type="ECO:0000259" key="1">
    <source>
        <dbReference type="Pfam" id="PF10531"/>
    </source>
</evidence>
<evidence type="ECO:0000313" key="2">
    <source>
        <dbReference type="EMBL" id="AHE65622.1"/>
    </source>
</evidence>
<dbReference type="PATRIC" id="fig|1268635.3.peg.31"/>
<dbReference type="PANTHER" id="PTHR33619">
    <property type="entry name" value="POLYSACCHARIDE EXPORT PROTEIN GFCE-RELATED"/>
    <property type="match status" value="1"/>
</dbReference>
<dbReference type="HOGENOM" id="CLU_036993_0_0_6"/>
<organism evidence="2 3">
    <name type="scientific">Legionella oakridgensis ATCC 33761 = DSM 21215</name>
    <dbReference type="NCBI Taxonomy" id="1268635"/>
    <lineage>
        <taxon>Bacteria</taxon>
        <taxon>Pseudomonadati</taxon>
        <taxon>Pseudomonadota</taxon>
        <taxon>Gammaproteobacteria</taxon>
        <taxon>Legionellales</taxon>
        <taxon>Legionellaceae</taxon>
        <taxon>Legionella</taxon>
    </lineage>
</organism>
<dbReference type="InterPro" id="IPR019554">
    <property type="entry name" value="Soluble_ligand-bd"/>
</dbReference>
<protein>
    <submittedName>
        <fullName evidence="2">Periplasmic protein involved in polysaccharide export</fullName>
    </submittedName>
</protein>